<accession>A0AA38HMQ5</accession>
<comment type="caution">
    <text evidence="1">The sequence shown here is derived from an EMBL/GenBank/DDBJ whole genome shotgun (WGS) entry which is preliminary data.</text>
</comment>
<protein>
    <submittedName>
        <fullName evidence="1">Uncharacterized protein</fullName>
    </submittedName>
</protein>
<name>A0AA38HMQ5_9CUCU</name>
<reference evidence="1" key="1">
    <citation type="journal article" date="2023" name="G3 (Bethesda)">
        <title>Whole genome assemblies of Zophobas morio and Tenebrio molitor.</title>
        <authorList>
            <person name="Kaur S."/>
            <person name="Stinson S.A."/>
            <person name="diCenzo G.C."/>
        </authorList>
    </citation>
    <scope>NUCLEOTIDE SEQUENCE</scope>
    <source>
        <strain evidence="1">QUZm001</strain>
    </source>
</reference>
<dbReference type="Proteomes" id="UP001168821">
    <property type="component" value="Unassembled WGS sequence"/>
</dbReference>
<organism evidence="1 2">
    <name type="scientific">Zophobas morio</name>
    <dbReference type="NCBI Taxonomy" id="2755281"/>
    <lineage>
        <taxon>Eukaryota</taxon>
        <taxon>Metazoa</taxon>
        <taxon>Ecdysozoa</taxon>
        <taxon>Arthropoda</taxon>
        <taxon>Hexapoda</taxon>
        <taxon>Insecta</taxon>
        <taxon>Pterygota</taxon>
        <taxon>Neoptera</taxon>
        <taxon>Endopterygota</taxon>
        <taxon>Coleoptera</taxon>
        <taxon>Polyphaga</taxon>
        <taxon>Cucujiformia</taxon>
        <taxon>Tenebrionidae</taxon>
        <taxon>Zophobas</taxon>
    </lineage>
</organism>
<dbReference type="EMBL" id="JALNTZ010000010">
    <property type="protein sequence ID" value="KAJ3639507.1"/>
    <property type="molecule type" value="Genomic_DNA"/>
</dbReference>
<evidence type="ECO:0000313" key="2">
    <source>
        <dbReference type="Proteomes" id="UP001168821"/>
    </source>
</evidence>
<gene>
    <name evidence="1" type="ORF">Zmor_002864</name>
</gene>
<keyword evidence="2" id="KW-1185">Reference proteome</keyword>
<proteinExistence type="predicted"/>
<dbReference type="AlphaFoldDB" id="A0AA38HMQ5"/>
<evidence type="ECO:0000313" key="1">
    <source>
        <dbReference type="EMBL" id="KAJ3639507.1"/>
    </source>
</evidence>
<sequence length="141" mass="15710">MLALGLPHASWLPAPADSNGVDTDGGGDWPRARDVTAAYRPMPGRLRWRVSAYHLSLARAGCRDSVSVVFSRGARRSLPASRRSDLRVPAKSRSVRSLFTSVAVPRRRRTGLYLSMFERTVLQFSPGEFEILFEFGLPYLC</sequence>